<dbReference type="OrthoDB" id="2594368at2"/>
<keyword evidence="3" id="KW-1185">Reference proteome</keyword>
<reference evidence="2 3" key="1">
    <citation type="submission" date="2019-06" db="EMBL/GenBank/DDBJ databases">
        <title>Saccharibacillus brassicae sp. nov., an endophytic bacterium isolated from Chinese cabbage seeds (Brassica pekinensis).</title>
        <authorList>
            <person name="Jiang L."/>
            <person name="Lee J."/>
            <person name="Kim S.W."/>
        </authorList>
    </citation>
    <scope>NUCLEOTIDE SEQUENCE [LARGE SCALE GENOMIC DNA]</scope>
    <source>
        <strain evidence="3">KCTC 43072 / ATSA2</strain>
    </source>
</reference>
<evidence type="ECO:0000259" key="1">
    <source>
        <dbReference type="Pfam" id="PF10057"/>
    </source>
</evidence>
<dbReference type="AlphaFoldDB" id="A0A4Y6V3F7"/>
<protein>
    <submittedName>
        <fullName evidence="2">DUF2294 family protein</fullName>
    </submittedName>
</protein>
<dbReference type="EMBL" id="CP041217">
    <property type="protein sequence ID" value="QDH23037.1"/>
    <property type="molecule type" value="Genomic_DNA"/>
</dbReference>
<dbReference type="KEGG" id="saca:FFV09_20590"/>
<gene>
    <name evidence="2" type="ORF">FFV09_20590</name>
</gene>
<accession>A0A4Y6V3F7</accession>
<proteinExistence type="predicted"/>
<name>A0A4Y6V3F7_SACBS</name>
<organism evidence="2 3">
    <name type="scientific">Saccharibacillus brassicae</name>
    <dbReference type="NCBI Taxonomy" id="2583377"/>
    <lineage>
        <taxon>Bacteria</taxon>
        <taxon>Bacillati</taxon>
        <taxon>Bacillota</taxon>
        <taxon>Bacilli</taxon>
        <taxon>Bacillales</taxon>
        <taxon>Paenibacillaceae</taxon>
        <taxon>Saccharibacillus</taxon>
    </lineage>
</organism>
<dbReference type="Pfam" id="PF10057">
    <property type="entry name" value="MpsC"/>
    <property type="match status" value="1"/>
</dbReference>
<dbReference type="Proteomes" id="UP000316968">
    <property type="component" value="Chromosome"/>
</dbReference>
<dbReference type="InterPro" id="IPR018745">
    <property type="entry name" value="MpsC"/>
</dbReference>
<feature type="domain" description="Na+-translocating membrane potential-generating system MpsC" evidence="1">
    <location>
        <begin position="17"/>
        <end position="108"/>
    </location>
</feature>
<sequence length="229" mass="26264">MPETESFTSLETYSDLLCKSQFGKPPESTEIYSNERCVVFLLHGLIDARDSRLPDDPDERYTHIHILLDQFIYPSLKPKIEASSDKKVSNVFIDWKSGTNTAMIAVFFHPVIEAMPEDLYAGKADLHQQVDLVTSSVQKPPLGIESFRMDGRFVMILRYGLMISLEKRLVKKGFNNQLRVTKREVELDSFLEQLPIEKLLSRKLKAAYLDWAFEDDISLLMLELDGDVS</sequence>
<evidence type="ECO:0000313" key="3">
    <source>
        <dbReference type="Proteomes" id="UP000316968"/>
    </source>
</evidence>
<dbReference type="RefSeq" id="WP_141449574.1">
    <property type="nucleotide sequence ID" value="NZ_CP041217.1"/>
</dbReference>
<evidence type="ECO:0000313" key="2">
    <source>
        <dbReference type="EMBL" id="QDH23037.1"/>
    </source>
</evidence>